<comment type="caution">
    <text evidence="5">The sequence shown here is derived from an EMBL/GenBank/DDBJ whole genome shotgun (WGS) entry which is preliminary data.</text>
</comment>
<dbReference type="Proteomes" id="UP000823775">
    <property type="component" value="Unassembled WGS sequence"/>
</dbReference>
<feature type="signal peptide" evidence="3">
    <location>
        <begin position="1"/>
        <end position="24"/>
    </location>
</feature>
<dbReference type="PANTHER" id="PTHR47364">
    <property type="entry name" value="CYSTEINE PROTEINASE INHIBITOR 5"/>
    <property type="match status" value="1"/>
</dbReference>
<sequence length="112" mass="12192">MAQKLNFVLLTSLCFLVIVSTCSSSKRVPNEEPVNPNDPKVVEIAKFAVDEHNKEAQSDFAFVNVLEGGTDSVTGGVVYQLHINVTESDVATTRLVAVLVHSDDSKQLLSFQ</sequence>
<feature type="chain" id="PRO_5047174264" description="Cystatin domain-containing protein" evidence="3">
    <location>
        <begin position="25"/>
        <end position="112"/>
    </location>
</feature>
<keyword evidence="2" id="KW-0789">Thiol protease inhibitor</keyword>
<evidence type="ECO:0000313" key="6">
    <source>
        <dbReference type="Proteomes" id="UP000823775"/>
    </source>
</evidence>
<evidence type="ECO:0000256" key="1">
    <source>
        <dbReference type="ARBA" id="ARBA00022690"/>
    </source>
</evidence>
<name>A0ABS8V856_DATST</name>
<accession>A0ABS8V856</accession>
<proteinExistence type="predicted"/>
<evidence type="ECO:0000313" key="5">
    <source>
        <dbReference type="EMBL" id="MCD9642919.1"/>
    </source>
</evidence>
<reference evidence="5 6" key="1">
    <citation type="journal article" date="2021" name="BMC Genomics">
        <title>Datura genome reveals duplications of psychoactive alkaloid biosynthetic genes and high mutation rate following tissue culture.</title>
        <authorList>
            <person name="Rajewski A."/>
            <person name="Carter-House D."/>
            <person name="Stajich J."/>
            <person name="Litt A."/>
        </authorList>
    </citation>
    <scope>NUCLEOTIDE SEQUENCE [LARGE SCALE GENOMIC DNA]</scope>
    <source>
        <strain evidence="5">AR-01</strain>
    </source>
</reference>
<keyword evidence="3" id="KW-0732">Signal</keyword>
<dbReference type="Pfam" id="PF16845">
    <property type="entry name" value="SQAPI"/>
    <property type="match status" value="1"/>
</dbReference>
<dbReference type="CDD" id="cd00042">
    <property type="entry name" value="CY"/>
    <property type="match status" value="1"/>
</dbReference>
<evidence type="ECO:0000256" key="2">
    <source>
        <dbReference type="ARBA" id="ARBA00022704"/>
    </source>
</evidence>
<organism evidence="5 6">
    <name type="scientific">Datura stramonium</name>
    <name type="common">Jimsonweed</name>
    <name type="synonym">Common thornapple</name>
    <dbReference type="NCBI Taxonomy" id="4076"/>
    <lineage>
        <taxon>Eukaryota</taxon>
        <taxon>Viridiplantae</taxon>
        <taxon>Streptophyta</taxon>
        <taxon>Embryophyta</taxon>
        <taxon>Tracheophyta</taxon>
        <taxon>Spermatophyta</taxon>
        <taxon>Magnoliopsida</taxon>
        <taxon>eudicotyledons</taxon>
        <taxon>Gunneridae</taxon>
        <taxon>Pentapetalae</taxon>
        <taxon>asterids</taxon>
        <taxon>lamiids</taxon>
        <taxon>Solanales</taxon>
        <taxon>Solanaceae</taxon>
        <taxon>Solanoideae</taxon>
        <taxon>Datureae</taxon>
        <taxon>Datura</taxon>
    </lineage>
</organism>
<evidence type="ECO:0000256" key="3">
    <source>
        <dbReference type="SAM" id="SignalP"/>
    </source>
</evidence>
<dbReference type="SUPFAM" id="SSF54403">
    <property type="entry name" value="Cystatin/monellin"/>
    <property type="match status" value="1"/>
</dbReference>
<gene>
    <name evidence="5" type="ORF">HAX54_029968</name>
</gene>
<dbReference type="PANTHER" id="PTHR47364:SF9">
    <property type="entry name" value="CYSTEINE PROTEINASE INHIBITOR 5-LIKE"/>
    <property type="match status" value="1"/>
</dbReference>
<keyword evidence="1" id="KW-0646">Protease inhibitor</keyword>
<dbReference type="InterPro" id="IPR046350">
    <property type="entry name" value="Cystatin_sf"/>
</dbReference>
<dbReference type="InterPro" id="IPR000010">
    <property type="entry name" value="Cystatin_dom"/>
</dbReference>
<protein>
    <recommendedName>
        <fullName evidence="4">Cystatin domain-containing protein</fullName>
    </recommendedName>
</protein>
<dbReference type="Gene3D" id="3.10.450.10">
    <property type="match status" value="1"/>
</dbReference>
<evidence type="ECO:0000259" key="4">
    <source>
        <dbReference type="Pfam" id="PF16845"/>
    </source>
</evidence>
<keyword evidence="6" id="KW-1185">Reference proteome</keyword>
<feature type="domain" description="Cystatin" evidence="4">
    <location>
        <begin position="37"/>
        <end position="112"/>
    </location>
</feature>
<dbReference type="EMBL" id="JACEIK010003738">
    <property type="protein sequence ID" value="MCD9642919.1"/>
    <property type="molecule type" value="Genomic_DNA"/>
</dbReference>